<dbReference type="SUPFAM" id="SSF51419">
    <property type="entry name" value="PLP-binding barrel"/>
    <property type="match status" value="1"/>
</dbReference>
<dbReference type="InterPro" id="IPR009006">
    <property type="entry name" value="Ala_racemase/Decarboxylase_C"/>
</dbReference>
<proteinExistence type="inferred from homology"/>
<dbReference type="SUPFAM" id="SSF50621">
    <property type="entry name" value="Alanine racemase C-terminal domain-like"/>
    <property type="match status" value="1"/>
</dbReference>
<evidence type="ECO:0000313" key="7">
    <source>
        <dbReference type="Proteomes" id="UP001138997"/>
    </source>
</evidence>
<evidence type="ECO:0000256" key="2">
    <source>
        <dbReference type="ARBA" id="ARBA00008872"/>
    </source>
</evidence>
<dbReference type="PRINTS" id="PR01179">
    <property type="entry name" value="ODADCRBXLASE"/>
</dbReference>
<evidence type="ECO:0000259" key="5">
    <source>
        <dbReference type="Pfam" id="PF02784"/>
    </source>
</evidence>
<dbReference type="Pfam" id="PF02784">
    <property type="entry name" value="Orn_Arg_deC_N"/>
    <property type="match status" value="1"/>
</dbReference>
<gene>
    <name evidence="6" type="ORF">LR394_27115</name>
</gene>
<dbReference type="GO" id="GO:0004586">
    <property type="term" value="F:ornithine decarboxylase activity"/>
    <property type="evidence" value="ECO:0007669"/>
    <property type="project" value="TreeGrafter"/>
</dbReference>
<dbReference type="InterPro" id="IPR000183">
    <property type="entry name" value="Orn/DAP/Arg_de-COase"/>
</dbReference>
<feature type="domain" description="Orn/DAP/Arg decarboxylase 2 N-terminal" evidence="5">
    <location>
        <begin position="34"/>
        <end position="256"/>
    </location>
</feature>
<evidence type="ECO:0000313" key="6">
    <source>
        <dbReference type="EMBL" id="MCD5314584.1"/>
    </source>
</evidence>
<keyword evidence="7" id="KW-1185">Reference proteome</keyword>
<dbReference type="InterPro" id="IPR002433">
    <property type="entry name" value="Orn_de-COase"/>
</dbReference>
<evidence type="ECO:0000256" key="3">
    <source>
        <dbReference type="ARBA" id="ARBA00022898"/>
    </source>
</evidence>
<evidence type="ECO:0000256" key="4">
    <source>
        <dbReference type="ARBA" id="ARBA00023239"/>
    </source>
</evidence>
<dbReference type="GO" id="GO:0033387">
    <property type="term" value="P:putrescine biosynthetic process from arginine, via ornithine"/>
    <property type="evidence" value="ECO:0007669"/>
    <property type="project" value="TreeGrafter"/>
</dbReference>
<comment type="similarity">
    <text evidence="2">Belongs to the Orn/Lys/Arg decarboxylase class-II family.</text>
</comment>
<dbReference type="GO" id="GO:0005737">
    <property type="term" value="C:cytoplasm"/>
    <property type="evidence" value="ECO:0007669"/>
    <property type="project" value="TreeGrafter"/>
</dbReference>
<protein>
    <recommendedName>
        <fullName evidence="5">Orn/DAP/Arg decarboxylase 2 N-terminal domain-containing protein</fullName>
    </recommendedName>
</protein>
<keyword evidence="3" id="KW-0663">Pyridoxal phosphate</keyword>
<comment type="cofactor">
    <cofactor evidence="1">
        <name>pyridoxal 5'-phosphate</name>
        <dbReference type="ChEBI" id="CHEBI:597326"/>
    </cofactor>
</comment>
<dbReference type="Gene3D" id="2.40.37.10">
    <property type="entry name" value="Lyase, Ornithine Decarboxylase, Chain A, domain 1"/>
    <property type="match status" value="1"/>
</dbReference>
<organism evidence="6 7">
    <name type="scientific">Kineosporia babensis</name>
    <dbReference type="NCBI Taxonomy" id="499548"/>
    <lineage>
        <taxon>Bacteria</taxon>
        <taxon>Bacillati</taxon>
        <taxon>Actinomycetota</taxon>
        <taxon>Actinomycetes</taxon>
        <taxon>Kineosporiales</taxon>
        <taxon>Kineosporiaceae</taxon>
        <taxon>Kineosporia</taxon>
    </lineage>
</organism>
<dbReference type="RefSeq" id="WP_231447239.1">
    <property type="nucleotide sequence ID" value="NZ_JAJOMB010000017.1"/>
</dbReference>
<name>A0A9X1NJ81_9ACTN</name>
<dbReference type="Proteomes" id="UP001138997">
    <property type="component" value="Unassembled WGS sequence"/>
</dbReference>
<accession>A0A9X1NJ81</accession>
<evidence type="ECO:0000256" key="1">
    <source>
        <dbReference type="ARBA" id="ARBA00001933"/>
    </source>
</evidence>
<keyword evidence="4" id="KW-0456">Lyase</keyword>
<dbReference type="InterPro" id="IPR029066">
    <property type="entry name" value="PLP-binding_barrel"/>
</dbReference>
<dbReference type="InterPro" id="IPR022644">
    <property type="entry name" value="De-COase2_N"/>
</dbReference>
<dbReference type="PRINTS" id="PR01182">
    <property type="entry name" value="ORNDCRBXLASE"/>
</dbReference>
<dbReference type="Gene3D" id="3.20.20.10">
    <property type="entry name" value="Alanine racemase"/>
    <property type="match status" value="1"/>
</dbReference>
<sequence>MDEELPGRWPARLRPDRLAALAFETPYLAGDVTAIADRLIEFRAALPWAKPHYPVRVNPAPAVISALGGLDMGFQAGSPAELKILMEQGVEASRVLLGNTVRSGPHLRSAFAAGVWRLAFESEHELRRIAEFAPGSCVYLQLSLGREAVRPIGADPDQACALLTKAAELGLVPYGLSVQLEEVADLAVVGQAMSDLTELGLGLAMLNLGSGFTDPPKAGVPASMVGIGTAIGEALDELLPYRPADLICEPGRYLVADSSVLVSTVLERYRRNGVDWLVLDAGIHQGLAGGWALPLTSSASSPTPALFSLAGPTADPDDVIAGAIGLPENIQPGDLVLFGALGAAYAQAARPRNLFV</sequence>
<dbReference type="PANTHER" id="PTHR11482:SF6">
    <property type="entry name" value="ORNITHINE DECARBOXYLASE 1-RELATED"/>
    <property type="match status" value="1"/>
</dbReference>
<dbReference type="PANTHER" id="PTHR11482">
    <property type="entry name" value="ARGININE/DIAMINOPIMELATE/ORNITHINE DECARBOXYLASE"/>
    <property type="match status" value="1"/>
</dbReference>
<dbReference type="EMBL" id="JAJOMB010000017">
    <property type="protein sequence ID" value="MCD5314584.1"/>
    <property type="molecule type" value="Genomic_DNA"/>
</dbReference>
<dbReference type="AlphaFoldDB" id="A0A9X1NJ81"/>
<comment type="caution">
    <text evidence="6">The sequence shown here is derived from an EMBL/GenBank/DDBJ whole genome shotgun (WGS) entry which is preliminary data.</text>
</comment>
<reference evidence="6" key="1">
    <citation type="submission" date="2021-11" db="EMBL/GenBank/DDBJ databases">
        <title>Streptomyces corallinus and Kineosporia corallina sp. nov., two new coral-derived marine actinobacteria.</title>
        <authorList>
            <person name="Buangrab K."/>
            <person name="Sutthacheep M."/>
            <person name="Yeemin T."/>
            <person name="Harunari E."/>
            <person name="Igarashi Y."/>
            <person name="Sripreechasak P."/>
            <person name="Kanchanasin P."/>
            <person name="Tanasupawat S."/>
            <person name="Phongsopitanun W."/>
        </authorList>
    </citation>
    <scope>NUCLEOTIDE SEQUENCE</scope>
    <source>
        <strain evidence="6">JCM 31032</strain>
    </source>
</reference>